<dbReference type="Proteomes" id="UP001066276">
    <property type="component" value="Chromosome 5"/>
</dbReference>
<keyword evidence="3" id="KW-1185">Reference proteome</keyword>
<name>A0AAV7RDI4_PLEWA</name>
<proteinExistence type="predicted"/>
<dbReference type="EMBL" id="JANPWB010000009">
    <property type="protein sequence ID" value="KAJ1150165.1"/>
    <property type="molecule type" value="Genomic_DNA"/>
</dbReference>
<feature type="region of interest" description="Disordered" evidence="1">
    <location>
        <begin position="29"/>
        <end position="65"/>
    </location>
</feature>
<organism evidence="2 3">
    <name type="scientific">Pleurodeles waltl</name>
    <name type="common">Iberian ribbed newt</name>
    <dbReference type="NCBI Taxonomy" id="8319"/>
    <lineage>
        <taxon>Eukaryota</taxon>
        <taxon>Metazoa</taxon>
        <taxon>Chordata</taxon>
        <taxon>Craniata</taxon>
        <taxon>Vertebrata</taxon>
        <taxon>Euteleostomi</taxon>
        <taxon>Amphibia</taxon>
        <taxon>Batrachia</taxon>
        <taxon>Caudata</taxon>
        <taxon>Salamandroidea</taxon>
        <taxon>Salamandridae</taxon>
        <taxon>Pleurodelinae</taxon>
        <taxon>Pleurodeles</taxon>
    </lineage>
</organism>
<sequence>MRARPTPAQAVEDWSCALLEATQFVTNPFSALREPQDSDIGRGDCSDSEDSPHGSLLTPRSYHIGPKRSSIKTGLWIPQQSLGVAGPKSPSGWPGAQVLLPGFSPPCLIPYGPVDPHA</sequence>
<dbReference type="AlphaFoldDB" id="A0AAV7RDI4"/>
<evidence type="ECO:0000313" key="2">
    <source>
        <dbReference type="EMBL" id="KAJ1150165.1"/>
    </source>
</evidence>
<comment type="caution">
    <text evidence="2">The sequence shown here is derived from an EMBL/GenBank/DDBJ whole genome shotgun (WGS) entry which is preliminary data.</text>
</comment>
<gene>
    <name evidence="2" type="ORF">NDU88_002962</name>
</gene>
<reference evidence="2" key="1">
    <citation type="journal article" date="2022" name="bioRxiv">
        <title>Sequencing and chromosome-scale assembly of the giantPleurodeles waltlgenome.</title>
        <authorList>
            <person name="Brown T."/>
            <person name="Elewa A."/>
            <person name="Iarovenko S."/>
            <person name="Subramanian E."/>
            <person name="Araus A.J."/>
            <person name="Petzold A."/>
            <person name="Susuki M."/>
            <person name="Suzuki K.-i.T."/>
            <person name="Hayashi T."/>
            <person name="Toyoda A."/>
            <person name="Oliveira C."/>
            <person name="Osipova E."/>
            <person name="Leigh N.D."/>
            <person name="Simon A."/>
            <person name="Yun M.H."/>
        </authorList>
    </citation>
    <scope>NUCLEOTIDE SEQUENCE</scope>
    <source>
        <strain evidence="2">20211129_DDA</strain>
        <tissue evidence="2">Liver</tissue>
    </source>
</reference>
<feature type="compositionally biased region" description="Basic and acidic residues" evidence="1">
    <location>
        <begin position="34"/>
        <end position="45"/>
    </location>
</feature>
<evidence type="ECO:0000313" key="3">
    <source>
        <dbReference type="Proteomes" id="UP001066276"/>
    </source>
</evidence>
<evidence type="ECO:0000256" key="1">
    <source>
        <dbReference type="SAM" id="MobiDB-lite"/>
    </source>
</evidence>
<accession>A0AAV7RDI4</accession>
<protein>
    <submittedName>
        <fullName evidence="2">Uncharacterized protein</fullName>
    </submittedName>
</protein>